<protein>
    <submittedName>
        <fullName evidence="1">Uncharacterized protein</fullName>
    </submittedName>
</protein>
<dbReference type="AlphaFoldDB" id="A0ABC8U140"/>
<sequence length="198" mass="20971">MGVLWVKTQQMREVWSQKVVQLAIEAAIEEVIVPREQEAVPQKELMSGEGTPGSWVALAGCWTTLVSWVALAGCWATLEDRRATPCVVYKRAAKFWVGNALGGCDLVGDTSDTGGLSGALRARGNTHDSLSGDARNGRSGGVALGVDQASVSVDSTGAGDNAGMLGLDERLSGICREQRASILNSENNVLHFAKERPC</sequence>
<evidence type="ECO:0000313" key="1">
    <source>
        <dbReference type="EMBL" id="CAK9175487.1"/>
    </source>
</evidence>
<organism evidence="1 2">
    <name type="scientific">Ilex paraguariensis</name>
    <name type="common">yerba mate</name>
    <dbReference type="NCBI Taxonomy" id="185542"/>
    <lineage>
        <taxon>Eukaryota</taxon>
        <taxon>Viridiplantae</taxon>
        <taxon>Streptophyta</taxon>
        <taxon>Embryophyta</taxon>
        <taxon>Tracheophyta</taxon>
        <taxon>Spermatophyta</taxon>
        <taxon>Magnoliopsida</taxon>
        <taxon>eudicotyledons</taxon>
        <taxon>Gunneridae</taxon>
        <taxon>Pentapetalae</taxon>
        <taxon>asterids</taxon>
        <taxon>campanulids</taxon>
        <taxon>Aquifoliales</taxon>
        <taxon>Aquifoliaceae</taxon>
        <taxon>Ilex</taxon>
    </lineage>
</organism>
<accession>A0ABC8U140</accession>
<gene>
    <name evidence="1" type="ORF">ILEXP_LOCUS45289</name>
</gene>
<dbReference type="EMBL" id="CAUOFW020006617">
    <property type="protein sequence ID" value="CAK9175487.1"/>
    <property type="molecule type" value="Genomic_DNA"/>
</dbReference>
<dbReference type="Proteomes" id="UP001642360">
    <property type="component" value="Unassembled WGS sequence"/>
</dbReference>
<keyword evidence="2" id="KW-1185">Reference proteome</keyword>
<evidence type="ECO:0000313" key="2">
    <source>
        <dbReference type="Proteomes" id="UP001642360"/>
    </source>
</evidence>
<reference evidence="1 2" key="1">
    <citation type="submission" date="2024-02" db="EMBL/GenBank/DDBJ databases">
        <authorList>
            <person name="Vignale AGUSTIN F."/>
            <person name="Sosa J E."/>
            <person name="Modenutti C."/>
        </authorList>
    </citation>
    <scope>NUCLEOTIDE SEQUENCE [LARGE SCALE GENOMIC DNA]</scope>
</reference>
<comment type="caution">
    <text evidence="1">The sequence shown here is derived from an EMBL/GenBank/DDBJ whole genome shotgun (WGS) entry which is preliminary data.</text>
</comment>
<proteinExistence type="predicted"/>
<name>A0ABC8U140_9AQUA</name>